<feature type="binding site" evidence="2">
    <location>
        <position position="61"/>
    </location>
    <ligand>
        <name>substrate</name>
    </ligand>
</feature>
<dbReference type="InterPro" id="IPR006283">
    <property type="entry name" value="ThiL-like"/>
</dbReference>
<dbReference type="Proteomes" id="UP000658258">
    <property type="component" value="Unassembled WGS sequence"/>
</dbReference>
<evidence type="ECO:0000256" key="1">
    <source>
        <dbReference type="ARBA" id="ARBA00022977"/>
    </source>
</evidence>
<sequence>MAEKRTELSDLGEFGLIDRIAEGIERQHSSSVLGIGDDAAVMDRGEEYSLLSTDMLVEGIHFDLSYAPIQHLGYKAVAVNVSDIAAMNGTPEQITVSLALSNRFSLEAIEALYAGIKAAAKDFKVDIVGGDTTASTSGLIISISVLGRVAKNEVVYRKGAGQNDILCATGDLGAAYIGLQVLEREKQTYLANPQMQPQLDKYQYIVQRQLKPVARMDIVHELKEAGVVPTSMIDISDGLASEVFHLSKHSQVAFALYEDQLPIDKQTYDTAVEFNLDPITAVLNGGEDYELLFTIKQEDHKKLEKHPDIHFIGHAQALDKGNLLVTKNGNRVPIKAQGWNHLAEK</sequence>
<feature type="binding site" evidence="2">
    <location>
        <position position="157"/>
    </location>
    <ligand>
        <name>ATP</name>
        <dbReference type="ChEBI" id="CHEBI:30616"/>
    </ligand>
</feature>
<dbReference type="EMBL" id="BNAG01000001">
    <property type="protein sequence ID" value="GHE51359.1"/>
    <property type="molecule type" value="Genomic_DNA"/>
</dbReference>
<dbReference type="Gene3D" id="3.90.650.10">
    <property type="entry name" value="PurM-like C-terminal domain"/>
    <property type="match status" value="1"/>
</dbReference>
<feature type="binding site" evidence="2">
    <location>
        <position position="54"/>
    </location>
    <ligand>
        <name>Mg(2+)</name>
        <dbReference type="ChEBI" id="CHEBI:18420"/>
        <label>1</label>
    </ligand>
</feature>
<feature type="domain" description="PurM-like N-terminal" evidence="3">
    <location>
        <begin position="36"/>
        <end position="149"/>
    </location>
</feature>
<dbReference type="InterPro" id="IPR016188">
    <property type="entry name" value="PurM-like_N"/>
</dbReference>
<proteinExistence type="inferred from homology"/>
<dbReference type="InterPro" id="IPR036921">
    <property type="entry name" value="PurM-like_N_sf"/>
</dbReference>
<feature type="binding site" evidence="2">
    <location>
        <begin position="130"/>
        <end position="131"/>
    </location>
    <ligand>
        <name>ATP</name>
        <dbReference type="ChEBI" id="CHEBI:30616"/>
    </ligand>
</feature>
<comment type="pathway">
    <text evidence="2">Cofactor biosynthesis; thiamine diphosphate biosynthesis; thiamine diphosphate from thiamine phosphate: step 1/1.</text>
</comment>
<feature type="binding site" evidence="2">
    <location>
        <position position="234"/>
    </location>
    <ligand>
        <name>Mg(2+)</name>
        <dbReference type="ChEBI" id="CHEBI:18420"/>
        <label>3</label>
    </ligand>
</feature>
<dbReference type="NCBIfam" id="TIGR01379">
    <property type="entry name" value="thiL"/>
    <property type="match status" value="1"/>
</dbReference>
<keyword evidence="2 4" id="KW-0418">Kinase</keyword>
<keyword evidence="2" id="KW-0067">ATP-binding</keyword>
<feature type="binding site" evidence="2">
    <location>
        <position position="237"/>
    </location>
    <ligand>
        <name>Mg(2+)</name>
        <dbReference type="ChEBI" id="CHEBI:18420"/>
        <label>5</label>
    </ligand>
</feature>
<feature type="binding site" evidence="2">
    <location>
        <position position="83"/>
    </location>
    <ligand>
        <name>Mg(2+)</name>
        <dbReference type="ChEBI" id="CHEBI:18420"/>
        <label>2</label>
    </ligand>
</feature>
<keyword evidence="2" id="KW-0808">Transferase</keyword>
<evidence type="ECO:0000259" key="3">
    <source>
        <dbReference type="Pfam" id="PF00586"/>
    </source>
</evidence>
<feature type="binding site" evidence="2">
    <location>
        <position position="287"/>
    </location>
    <ligand>
        <name>substrate</name>
    </ligand>
</feature>
<dbReference type="Pfam" id="PF00586">
    <property type="entry name" value="AIRS"/>
    <property type="match status" value="1"/>
</dbReference>
<keyword evidence="2" id="KW-0479">Metal-binding</keyword>
<gene>
    <name evidence="2 4" type="primary">thiL</name>
    <name evidence="4" type="ORF">GCM10011340_01890</name>
</gene>
<dbReference type="HAMAP" id="MF_02128">
    <property type="entry name" value="TMP_kinase"/>
    <property type="match status" value="1"/>
</dbReference>
<keyword evidence="5" id="KW-1185">Reference proteome</keyword>
<feature type="binding site" evidence="2">
    <location>
        <position position="52"/>
    </location>
    <ligand>
        <name>Mg(2+)</name>
        <dbReference type="ChEBI" id="CHEBI:18420"/>
        <label>4</label>
    </ligand>
</feature>
<feature type="binding site" evidence="2">
    <location>
        <position position="236"/>
    </location>
    <ligand>
        <name>ATP</name>
        <dbReference type="ChEBI" id="CHEBI:30616"/>
    </ligand>
</feature>
<comment type="caution">
    <text evidence="4">The sequence shown here is derived from an EMBL/GenBank/DDBJ whole genome shotgun (WGS) entry which is preliminary data.</text>
</comment>
<feature type="binding site" evidence="2">
    <location>
        <position position="83"/>
    </location>
    <ligand>
        <name>Mg(2+)</name>
        <dbReference type="ChEBI" id="CHEBI:18420"/>
        <label>3</label>
    </ligand>
</feature>
<dbReference type="Gene3D" id="3.30.1330.10">
    <property type="entry name" value="PurM-like, N-terminal domain"/>
    <property type="match status" value="1"/>
</dbReference>
<keyword evidence="1 2" id="KW-0784">Thiamine biosynthesis</keyword>
<keyword evidence="2" id="KW-0547">Nucleotide-binding</keyword>
<feature type="binding site" evidence="2">
    <location>
        <position position="38"/>
    </location>
    <ligand>
        <name>Mg(2+)</name>
        <dbReference type="ChEBI" id="CHEBI:18420"/>
        <label>3</label>
    </ligand>
</feature>
<organism evidence="4 5">
    <name type="scientific">Roseivirga thermotolerans</name>
    <dbReference type="NCBI Taxonomy" id="1758176"/>
    <lineage>
        <taxon>Bacteria</taxon>
        <taxon>Pseudomonadati</taxon>
        <taxon>Bacteroidota</taxon>
        <taxon>Cytophagia</taxon>
        <taxon>Cytophagales</taxon>
        <taxon>Roseivirgaceae</taxon>
        <taxon>Roseivirga</taxon>
    </lineage>
</organism>
<comment type="miscellaneous">
    <text evidence="2">Reaction mechanism of ThiL seems to utilize a direct, inline transfer of the gamma-phosphate of ATP to TMP rather than a phosphorylated enzyme intermediate.</text>
</comment>
<evidence type="ECO:0000313" key="5">
    <source>
        <dbReference type="Proteomes" id="UP000658258"/>
    </source>
</evidence>
<dbReference type="PANTHER" id="PTHR30270:SF0">
    <property type="entry name" value="THIAMINE-MONOPHOSPHATE KINASE"/>
    <property type="match status" value="1"/>
</dbReference>
<dbReference type="SUPFAM" id="SSF56042">
    <property type="entry name" value="PurM C-terminal domain-like"/>
    <property type="match status" value="1"/>
</dbReference>
<dbReference type="GO" id="GO:0016301">
    <property type="term" value="F:kinase activity"/>
    <property type="evidence" value="ECO:0007669"/>
    <property type="project" value="UniProtKB-KW"/>
</dbReference>
<feature type="binding site" evidence="2">
    <location>
        <position position="53"/>
    </location>
    <ligand>
        <name>Mg(2+)</name>
        <dbReference type="ChEBI" id="CHEBI:18420"/>
        <label>1</label>
    </ligand>
</feature>
<protein>
    <recommendedName>
        <fullName evidence="2">Thiamine-monophosphate kinase</fullName>
        <shortName evidence="2">TMP kinase</shortName>
        <shortName evidence="2">Thiamine-phosphate kinase</shortName>
        <ecNumber evidence="2">2.7.4.16</ecNumber>
    </recommendedName>
</protein>
<feature type="binding site" evidence="2">
    <location>
        <position position="54"/>
    </location>
    <ligand>
        <name>Mg(2+)</name>
        <dbReference type="ChEBI" id="CHEBI:18420"/>
        <label>2</label>
    </ligand>
</feature>
<feature type="binding site" evidence="2">
    <location>
        <position position="38"/>
    </location>
    <ligand>
        <name>Mg(2+)</name>
        <dbReference type="ChEBI" id="CHEBI:18420"/>
        <label>4</label>
    </ligand>
</feature>
<feature type="binding site" evidence="2">
    <location>
        <position position="113"/>
    </location>
    <ligand>
        <name>ATP</name>
        <dbReference type="ChEBI" id="CHEBI:30616"/>
    </ligand>
</feature>
<feature type="binding site" evidence="2">
    <location>
        <position position="131"/>
    </location>
    <ligand>
        <name>Mg(2+)</name>
        <dbReference type="ChEBI" id="CHEBI:18420"/>
        <label>1</label>
    </ligand>
</feature>
<name>A0ABQ3I3L9_9BACT</name>
<dbReference type="PIRSF" id="PIRSF005303">
    <property type="entry name" value="Thiam_monoph_kin"/>
    <property type="match status" value="1"/>
</dbReference>
<reference evidence="5" key="1">
    <citation type="journal article" date="2019" name="Int. J. Syst. Evol. Microbiol.">
        <title>The Global Catalogue of Microorganisms (GCM) 10K type strain sequencing project: providing services to taxonomists for standard genome sequencing and annotation.</title>
        <authorList>
            <consortium name="The Broad Institute Genomics Platform"/>
            <consortium name="The Broad Institute Genome Sequencing Center for Infectious Disease"/>
            <person name="Wu L."/>
            <person name="Ma J."/>
        </authorList>
    </citation>
    <scope>NUCLEOTIDE SEQUENCE [LARGE SCALE GENOMIC DNA]</scope>
    <source>
        <strain evidence="5">CGMCC 1.15111</strain>
    </source>
</reference>
<evidence type="ECO:0000313" key="4">
    <source>
        <dbReference type="EMBL" id="GHE51359.1"/>
    </source>
</evidence>
<accession>A0ABQ3I3L9</accession>
<dbReference type="PANTHER" id="PTHR30270">
    <property type="entry name" value="THIAMINE-MONOPHOSPHATE KINASE"/>
    <property type="match status" value="1"/>
</dbReference>
<dbReference type="SUPFAM" id="SSF55326">
    <property type="entry name" value="PurM N-terminal domain-like"/>
    <property type="match status" value="1"/>
</dbReference>
<dbReference type="RefSeq" id="WP_189628313.1">
    <property type="nucleotide sequence ID" value="NZ_BNAG01000001.1"/>
</dbReference>
<comment type="catalytic activity">
    <reaction evidence="2">
        <text>thiamine phosphate + ATP = thiamine diphosphate + ADP</text>
        <dbReference type="Rhea" id="RHEA:15913"/>
        <dbReference type="ChEBI" id="CHEBI:30616"/>
        <dbReference type="ChEBI" id="CHEBI:37575"/>
        <dbReference type="ChEBI" id="CHEBI:58937"/>
        <dbReference type="ChEBI" id="CHEBI:456216"/>
        <dbReference type="EC" id="2.7.4.16"/>
    </reaction>
</comment>
<dbReference type="EC" id="2.7.4.16" evidence="2"/>
<keyword evidence="2" id="KW-0460">Magnesium</keyword>
<feature type="binding site" evidence="2">
    <location>
        <position position="339"/>
    </location>
    <ligand>
        <name>substrate</name>
    </ligand>
</feature>
<dbReference type="InterPro" id="IPR036676">
    <property type="entry name" value="PurM-like_C_sf"/>
</dbReference>
<feature type="binding site" evidence="2">
    <location>
        <position position="83"/>
    </location>
    <ligand>
        <name>Mg(2+)</name>
        <dbReference type="ChEBI" id="CHEBI:18420"/>
        <label>4</label>
    </ligand>
</feature>
<dbReference type="CDD" id="cd02194">
    <property type="entry name" value="ThiL"/>
    <property type="match status" value="1"/>
</dbReference>
<evidence type="ECO:0000256" key="2">
    <source>
        <dbReference type="HAMAP-Rule" id="MF_02128"/>
    </source>
</evidence>
<comment type="similarity">
    <text evidence="2">Belongs to the thiamine-monophosphate kinase family.</text>
</comment>
<comment type="function">
    <text evidence="2">Catalyzes the ATP-dependent phosphorylation of thiamine-monophosphate (TMP) to form thiamine-pyrophosphate (TPP), the active form of vitamin B1.</text>
</comment>